<reference evidence="2" key="1">
    <citation type="submission" date="2017-01" db="EMBL/GenBank/DDBJ databases">
        <title>Comparative genomics of anhydrobiosis in the tardigrade Hypsibius dujardini.</title>
        <authorList>
            <person name="Yoshida Y."/>
            <person name="Koutsovoulos G."/>
            <person name="Laetsch D."/>
            <person name="Stevens L."/>
            <person name="Kumar S."/>
            <person name="Horikawa D."/>
            <person name="Ishino K."/>
            <person name="Komine S."/>
            <person name="Tomita M."/>
            <person name="Blaxter M."/>
            <person name="Arakawa K."/>
        </authorList>
    </citation>
    <scope>NUCLEOTIDE SEQUENCE [LARGE SCALE GENOMIC DNA]</scope>
    <source>
        <strain evidence="2">Z151</strain>
    </source>
</reference>
<sequence>MFDGGRPSLELWCLESIPIWWRIIVSKRVSRVSYASDRSQPHSINYDTEGPLRLPTSSLPVHYEEDGLLRPNRKSRIETFVVAKAKDAPNRRISQARPSRTERPRLEDLKRKFELMSTPSLWKSFSFAFDQTPKRV</sequence>
<evidence type="ECO:0000313" key="1">
    <source>
        <dbReference type="EMBL" id="OWA50408.1"/>
    </source>
</evidence>
<protein>
    <submittedName>
        <fullName evidence="1">Uncharacterized protein</fullName>
    </submittedName>
</protein>
<dbReference type="EMBL" id="MTYJ01000192">
    <property type="protein sequence ID" value="OWA50408.1"/>
    <property type="molecule type" value="Genomic_DNA"/>
</dbReference>
<dbReference type="AlphaFoldDB" id="A0A9X6ND23"/>
<gene>
    <name evidence="1" type="ORF">BV898_14926</name>
</gene>
<keyword evidence="2" id="KW-1185">Reference proteome</keyword>
<comment type="caution">
    <text evidence="1">The sequence shown here is derived from an EMBL/GenBank/DDBJ whole genome shotgun (WGS) entry which is preliminary data.</text>
</comment>
<proteinExistence type="predicted"/>
<organism evidence="1 2">
    <name type="scientific">Hypsibius exemplaris</name>
    <name type="common">Freshwater tardigrade</name>
    <dbReference type="NCBI Taxonomy" id="2072580"/>
    <lineage>
        <taxon>Eukaryota</taxon>
        <taxon>Metazoa</taxon>
        <taxon>Ecdysozoa</taxon>
        <taxon>Tardigrada</taxon>
        <taxon>Eutardigrada</taxon>
        <taxon>Parachela</taxon>
        <taxon>Hypsibioidea</taxon>
        <taxon>Hypsibiidae</taxon>
        <taxon>Hypsibius</taxon>
    </lineage>
</organism>
<accession>A0A9X6ND23</accession>
<dbReference type="Proteomes" id="UP000192578">
    <property type="component" value="Unassembled WGS sequence"/>
</dbReference>
<name>A0A9X6ND23_HYPEX</name>
<evidence type="ECO:0000313" key="2">
    <source>
        <dbReference type="Proteomes" id="UP000192578"/>
    </source>
</evidence>